<name>A0A8D0RHG6_PIG</name>
<keyword evidence="7" id="KW-0509">mRNA transport</keyword>
<feature type="domain" description="Nucleoporin Nup133/Nup155-like N-terminal" evidence="21">
    <location>
        <begin position="195"/>
        <end position="398"/>
    </location>
</feature>
<dbReference type="FunFam" id="1.25.40.440:FF:000001">
    <property type="entry name" value="Nuclear pore complex subunit"/>
    <property type="match status" value="1"/>
</dbReference>
<evidence type="ECO:0000256" key="1">
    <source>
        <dbReference type="ARBA" id="ARBA00004335"/>
    </source>
</evidence>
<evidence type="ECO:0000256" key="5">
    <source>
        <dbReference type="ARBA" id="ARBA00022448"/>
    </source>
</evidence>
<evidence type="ECO:0000313" key="23">
    <source>
        <dbReference type="Proteomes" id="UP000694727"/>
    </source>
</evidence>
<sequence>MPASTSASALQEALENAGRLIDRQLQEDRMYPDLSELLMVPAPNNPTVSGMSDMDYPLQGPGLLSVPNLPEISSIRRVPLPPELVEQFGHMQCNCMMGVFPPISRAWLTIDSDIFMWNYEDGGDLAYFDGLSETILAVGLVKPKAGIFQPHVRHLLVLATPVDIVILGLSYTNLQTGSGVLNDSMCGGMQFRDREKGVIQVYDLGHDGQGMNRVASVSQNSIVSAAGNIARTIDRSVFKPIVQIAVIENSESLDCQLLAVTHAGVRLYFSTCPFRQPLARPNSLILVHVRLPPGFSASSTVEKPSKVHKALYSKEIVFFRRFCLCNLSNMYKKFPPSPQMTTRVDGHSWALSAIDDLKVDKIITPLNKDHIPITDSPVVVQQHMLPPKKFVLLSAQGSLMFHKLRPVDQLRHLLVSNVGGDGEEIERFFKLHQEDQACATCLILACSTAACDREVSAWATRAFFRYGGEAQMRFPTALPTPSNVGPILGSPVYSSSPVPSGSPYPNPSFLGTPSQGVHPPAMSTPVCTVGNPAAPPAPSMSCMTGPEIVYSGKHNGICIYFSRIMGNIWDASLVVERVFKSGNREITAIESSVPSQLLESVLQELKGLQEFLDRNSQFAGGPLGNPSTTAKVQQRLIGFMRPENGNTQQMQQELQRKFHEAQLSEKVSLQAIQQLVRKSYQALALWRLLCEHQFTVIVGELQKEFQEQLKITTFKDLVIRDKELTGALIASLINCYIRDNAAVDGISLHLQDICPLLYSTDDAVCSKANELLQRSRQVQNKVEKEKMLRESLKEYQKISNQVDLSNVCAQYRQVRFYEGVVELSLTAAEKKDPQGLGLHFYKHGEPEEDIVGLQAFQERLNSYKCITDTLQELVNQSKAAPQSPSVPKKPGPPVLSSDPNMLSNEEAGHHFEQMLKLSQRSKDELFSIALYNWLIQADLADKLLQIASPFLEPHLVRMAKVDQNKVRYMDLLWRYYEKNRSFSNAARVLSKLADMHSTEISLQQRLEYIARAILSAKSSTAISSIAADGEFLHELEEKMEVARIQLQIQETLQRQYSHHSSVQDAISQLDSELMDITKLYGEFADPFKLAECKLAIIHCAGYSDPILVQTLWQDIIEKELNESVTLSSPDRMHALSLKIVLLGKIYAGTPRFFPLDFIVQFLEQQVCTLNWDVGFVIQTMNEIGVPLPRLLEVYDHLFKSRDPFWNRMKKPLHLLDCIHVLLTRYVGNPSQVLNCERRRFTNLCLDAVCGYLVELQSMSSSAAVQAITGNFKSLQAKLERLH</sequence>
<dbReference type="InterPro" id="IPR042537">
    <property type="entry name" value="Nucleoporin_Nup155_C_2"/>
</dbReference>
<keyword evidence="8" id="KW-0653">Protein transport</keyword>
<evidence type="ECO:0000256" key="8">
    <source>
        <dbReference type="ARBA" id="ARBA00022927"/>
    </source>
</evidence>
<dbReference type="Gene3D" id="1.20.120.1880">
    <property type="entry name" value="Nucleoporin, helical C-terminal domain"/>
    <property type="match status" value="1"/>
</dbReference>
<evidence type="ECO:0000259" key="20">
    <source>
        <dbReference type="Pfam" id="PF03177"/>
    </source>
</evidence>
<evidence type="ECO:0000256" key="11">
    <source>
        <dbReference type="ARBA" id="ARBA00023136"/>
    </source>
</evidence>
<keyword evidence="12" id="KW-1015">Disulfide bond</keyword>
<keyword evidence="14" id="KW-0539">Nucleus</keyword>
<reference evidence="22" key="1">
    <citation type="submission" date="2025-08" db="UniProtKB">
        <authorList>
            <consortium name="Ensembl"/>
        </authorList>
    </citation>
    <scope>IDENTIFICATION</scope>
</reference>
<dbReference type="PANTHER" id="PTHR10350">
    <property type="entry name" value="NUCLEAR PORE COMPLEX PROTEIN NUP155"/>
    <property type="match status" value="1"/>
</dbReference>
<dbReference type="InterPro" id="IPR042533">
    <property type="entry name" value="Nucleoporin_Nup155_C_1"/>
</dbReference>
<dbReference type="Gene3D" id="1.25.40.450">
    <property type="entry name" value="Nucleoporin, helical domain, N-terminal subdomain"/>
    <property type="match status" value="1"/>
</dbReference>
<evidence type="ECO:0000256" key="6">
    <source>
        <dbReference type="ARBA" id="ARBA00022553"/>
    </source>
</evidence>
<comment type="function">
    <text evidence="15">Essential component of nuclear pore complex. Could be essessential for embryogenesis. Nucleoporins may be involved both in binding and translocating proteins during nucleocytoplasmic transport.</text>
</comment>
<dbReference type="Pfam" id="PF03177">
    <property type="entry name" value="Nucleoporin_C"/>
    <property type="match status" value="1"/>
</dbReference>
<feature type="domain" description="Nucleoporin Nup133/Nup155-like C-terminal" evidence="20">
    <location>
        <begin position="551"/>
        <end position="1256"/>
    </location>
</feature>
<evidence type="ECO:0000256" key="17">
    <source>
        <dbReference type="ARBA" id="ARBA00077084"/>
    </source>
</evidence>
<evidence type="ECO:0000256" key="13">
    <source>
        <dbReference type="ARBA" id="ARBA00023180"/>
    </source>
</evidence>
<protein>
    <recommendedName>
        <fullName evidence="16">Nuclear pore complex protein Nup155</fullName>
    </recommendedName>
    <alternativeName>
        <fullName evidence="17">155 kDa nucleoporin</fullName>
    </alternativeName>
    <alternativeName>
        <fullName evidence="18">Nucleoporin Nup155</fullName>
    </alternativeName>
</protein>
<evidence type="ECO:0000256" key="9">
    <source>
        <dbReference type="ARBA" id="ARBA00023010"/>
    </source>
</evidence>
<keyword evidence="10" id="KW-0906">Nuclear pore complex</keyword>
<dbReference type="FunFam" id="1.20.120.1880:FF:000001">
    <property type="entry name" value="Nuclear pore complex protein Nup155"/>
    <property type="match status" value="1"/>
</dbReference>
<comment type="similarity">
    <text evidence="4">Belongs to the non-repetitive/WGA-negative nucleoporin family.</text>
</comment>
<dbReference type="Gene3D" id="1.20.58.1780">
    <property type="match status" value="1"/>
</dbReference>
<evidence type="ECO:0000256" key="19">
    <source>
        <dbReference type="SAM" id="MobiDB-lite"/>
    </source>
</evidence>
<organism evidence="22 23">
    <name type="scientific">Sus scrofa</name>
    <name type="common">Pig</name>
    <dbReference type="NCBI Taxonomy" id="9823"/>
    <lineage>
        <taxon>Eukaryota</taxon>
        <taxon>Metazoa</taxon>
        <taxon>Chordata</taxon>
        <taxon>Craniata</taxon>
        <taxon>Vertebrata</taxon>
        <taxon>Euteleostomi</taxon>
        <taxon>Mammalia</taxon>
        <taxon>Eutheria</taxon>
        <taxon>Laurasiatheria</taxon>
        <taxon>Artiodactyla</taxon>
        <taxon>Suina</taxon>
        <taxon>Suidae</taxon>
        <taxon>Sus</taxon>
    </lineage>
</organism>
<dbReference type="GO" id="GO:0005643">
    <property type="term" value="C:nuclear pore"/>
    <property type="evidence" value="ECO:0007669"/>
    <property type="project" value="UniProtKB-SubCell"/>
</dbReference>
<evidence type="ECO:0000256" key="16">
    <source>
        <dbReference type="ARBA" id="ARBA00068608"/>
    </source>
</evidence>
<dbReference type="InterPro" id="IPR004870">
    <property type="entry name" value="Nucleoporin_Nup155"/>
</dbReference>
<evidence type="ECO:0000256" key="15">
    <source>
        <dbReference type="ARBA" id="ARBA00058219"/>
    </source>
</evidence>
<dbReference type="Ensembl" id="ENSSSCT00025039493.1">
    <property type="protein sequence ID" value="ENSSSCP00025016727.1"/>
    <property type="gene ID" value="ENSSSCG00025028628.1"/>
</dbReference>
<keyword evidence="11" id="KW-0472">Membrane</keyword>
<evidence type="ECO:0000259" key="21">
    <source>
        <dbReference type="Pfam" id="PF08801"/>
    </source>
</evidence>
<comment type="subcellular location">
    <subcellularLocation>
        <location evidence="1">Nucleus membrane</location>
        <topology evidence="1">Peripheral membrane protein</topology>
        <orientation evidence="1">Cytoplasmic side</orientation>
    </subcellularLocation>
    <subcellularLocation>
        <location evidence="3">Nucleus membrane</location>
        <topology evidence="3">Peripheral membrane protein</topology>
        <orientation evidence="3">Nucleoplasmic side</orientation>
    </subcellularLocation>
    <subcellularLocation>
        <location evidence="2">Nucleus</location>
        <location evidence="2">Nuclear pore complex</location>
    </subcellularLocation>
</comment>
<dbReference type="InterPro" id="IPR007187">
    <property type="entry name" value="Nucleoporin_Nup133/Nup155_C"/>
</dbReference>
<evidence type="ECO:0000256" key="3">
    <source>
        <dbReference type="ARBA" id="ARBA00004620"/>
    </source>
</evidence>
<dbReference type="InterPro" id="IPR014908">
    <property type="entry name" value="Nucleoporin_Nup133/Nup155_N"/>
</dbReference>
<evidence type="ECO:0000256" key="4">
    <source>
        <dbReference type="ARBA" id="ARBA00007373"/>
    </source>
</evidence>
<keyword evidence="9" id="KW-0811">Translocation</keyword>
<accession>A0A8D0RHG6</accession>
<proteinExistence type="inferred from homology"/>
<dbReference type="Pfam" id="PF08801">
    <property type="entry name" value="Nucleoporin_N"/>
    <property type="match status" value="2"/>
</dbReference>
<keyword evidence="6" id="KW-0597">Phosphoprotein</keyword>
<evidence type="ECO:0000256" key="2">
    <source>
        <dbReference type="ARBA" id="ARBA00004567"/>
    </source>
</evidence>
<feature type="region of interest" description="Disordered" evidence="19">
    <location>
        <begin position="876"/>
        <end position="903"/>
    </location>
</feature>
<keyword evidence="13" id="KW-0325">Glycoprotein</keyword>
<dbReference type="PANTHER" id="PTHR10350:SF6">
    <property type="entry name" value="NUCLEAR PORE COMPLEX PROTEIN NUP155"/>
    <property type="match status" value="1"/>
</dbReference>
<dbReference type="InterPro" id="IPR042538">
    <property type="entry name" value="Nucleoporin_Nup155_C_3"/>
</dbReference>
<evidence type="ECO:0000256" key="18">
    <source>
        <dbReference type="ARBA" id="ARBA00078199"/>
    </source>
</evidence>
<keyword evidence="5" id="KW-0813">Transport</keyword>
<dbReference type="GO" id="GO:0015031">
    <property type="term" value="P:protein transport"/>
    <property type="evidence" value="ECO:0007669"/>
    <property type="project" value="UniProtKB-KW"/>
</dbReference>
<dbReference type="GO" id="GO:0051028">
    <property type="term" value="P:mRNA transport"/>
    <property type="evidence" value="ECO:0007669"/>
    <property type="project" value="UniProtKB-KW"/>
</dbReference>
<evidence type="ECO:0000313" key="22">
    <source>
        <dbReference type="Ensembl" id="ENSSSCP00025016727.1"/>
    </source>
</evidence>
<evidence type="ECO:0000256" key="14">
    <source>
        <dbReference type="ARBA" id="ARBA00023242"/>
    </source>
</evidence>
<evidence type="ECO:0000256" key="10">
    <source>
        <dbReference type="ARBA" id="ARBA00023132"/>
    </source>
</evidence>
<dbReference type="Gene3D" id="1.25.40.440">
    <property type="entry name" value="Nucleoporin, helical domain, central subdomain"/>
    <property type="match status" value="1"/>
</dbReference>
<evidence type="ECO:0000256" key="12">
    <source>
        <dbReference type="ARBA" id="ARBA00023157"/>
    </source>
</evidence>
<dbReference type="Proteomes" id="UP000694727">
    <property type="component" value="Unplaced"/>
</dbReference>
<evidence type="ECO:0000256" key="7">
    <source>
        <dbReference type="ARBA" id="ARBA00022816"/>
    </source>
</evidence>
<dbReference type="GO" id="GO:0017056">
    <property type="term" value="F:structural constituent of nuclear pore"/>
    <property type="evidence" value="ECO:0007669"/>
    <property type="project" value="InterPro"/>
</dbReference>
<feature type="domain" description="Nucleoporin Nup133/Nup155-like N-terminal" evidence="21">
    <location>
        <begin position="70"/>
        <end position="176"/>
    </location>
</feature>
<dbReference type="GO" id="GO:0031965">
    <property type="term" value="C:nuclear membrane"/>
    <property type="evidence" value="ECO:0007669"/>
    <property type="project" value="UniProtKB-SubCell"/>
</dbReference>
<dbReference type="FunFam" id="1.25.40.450:FF:000001">
    <property type="entry name" value="Nuclear pore complex protein"/>
    <property type="match status" value="1"/>
</dbReference>